<dbReference type="GO" id="GO:0034599">
    <property type="term" value="P:cellular response to oxidative stress"/>
    <property type="evidence" value="ECO:0007669"/>
    <property type="project" value="TreeGrafter"/>
</dbReference>
<dbReference type="Proteomes" id="UP000294887">
    <property type="component" value="Unassembled WGS sequence"/>
</dbReference>
<name>A0A4R1EVJ9_9GAMM</name>
<evidence type="ECO:0000256" key="3">
    <source>
        <dbReference type="ARBA" id="ARBA00023002"/>
    </source>
</evidence>
<gene>
    <name evidence="6" type="ORF">EV695_3896</name>
</gene>
<accession>A0A4R1EVJ9</accession>
<dbReference type="OrthoDB" id="9785502at2"/>
<dbReference type="PROSITE" id="PS00763">
    <property type="entry name" value="GLUTATHIONE_PEROXID_2"/>
    <property type="match status" value="1"/>
</dbReference>
<dbReference type="PROSITE" id="PS51355">
    <property type="entry name" value="GLUTATHIONE_PEROXID_3"/>
    <property type="match status" value="1"/>
</dbReference>
<comment type="caution">
    <text evidence="6">The sequence shown here is derived from an EMBL/GenBank/DDBJ whole genome shotgun (WGS) entry which is preliminary data.</text>
</comment>
<protein>
    <recommendedName>
        <fullName evidence="5">Glutathione peroxidase</fullName>
    </recommendedName>
</protein>
<dbReference type="PRINTS" id="PR01011">
    <property type="entry name" value="GLUTPROXDASE"/>
</dbReference>
<evidence type="ECO:0000256" key="2">
    <source>
        <dbReference type="ARBA" id="ARBA00022559"/>
    </source>
</evidence>
<dbReference type="PANTHER" id="PTHR11592">
    <property type="entry name" value="GLUTATHIONE PEROXIDASE"/>
    <property type="match status" value="1"/>
</dbReference>
<dbReference type="PANTHER" id="PTHR11592:SF78">
    <property type="entry name" value="GLUTATHIONE PEROXIDASE"/>
    <property type="match status" value="1"/>
</dbReference>
<dbReference type="GO" id="GO:0004601">
    <property type="term" value="F:peroxidase activity"/>
    <property type="evidence" value="ECO:0007669"/>
    <property type="project" value="UniProtKB-KW"/>
</dbReference>
<dbReference type="CDD" id="cd00340">
    <property type="entry name" value="GSH_Peroxidase"/>
    <property type="match status" value="1"/>
</dbReference>
<dbReference type="InterPro" id="IPR029760">
    <property type="entry name" value="GPX_CS"/>
</dbReference>
<comment type="similarity">
    <text evidence="1 5">Belongs to the glutathione peroxidase family.</text>
</comment>
<keyword evidence="7" id="KW-1185">Reference proteome</keyword>
<evidence type="ECO:0000313" key="7">
    <source>
        <dbReference type="Proteomes" id="UP000294887"/>
    </source>
</evidence>
<dbReference type="Gene3D" id="3.40.30.10">
    <property type="entry name" value="Glutaredoxin"/>
    <property type="match status" value="1"/>
</dbReference>
<keyword evidence="2 5" id="KW-0575">Peroxidase</keyword>
<dbReference type="PROSITE" id="PS00460">
    <property type="entry name" value="GLUTATHIONE_PEROXID_1"/>
    <property type="match status" value="1"/>
</dbReference>
<dbReference type="SUPFAM" id="SSF52833">
    <property type="entry name" value="Thioredoxin-like"/>
    <property type="match status" value="1"/>
</dbReference>
<dbReference type="PIRSF" id="PIRSF000303">
    <property type="entry name" value="Glutathion_perox"/>
    <property type="match status" value="1"/>
</dbReference>
<evidence type="ECO:0000313" key="6">
    <source>
        <dbReference type="EMBL" id="TCJ83158.1"/>
    </source>
</evidence>
<evidence type="ECO:0000256" key="5">
    <source>
        <dbReference type="RuleBase" id="RU000499"/>
    </source>
</evidence>
<dbReference type="Pfam" id="PF00255">
    <property type="entry name" value="GSHPx"/>
    <property type="match status" value="1"/>
</dbReference>
<dbReference type="InterPro" id="IPR000889">
    <property type="entry name" value="Glutathione_peroxidase"/>
</dbReference>
<dbReference type="FunFam" id="3.40.30.10:FF:000010">
    <property type="entry name" value="Glutathione peroxidase"/>
    <property type="match status" value="1"/>
</dbReference>
<evidence type="ECO:0000256" key="4">
    <source>
        <dbReference type="PIRSR" id="PIRSR000303-1"/>
    </source>
</evidence>
<keyword evidence="3 5" id="KW-0560">Oxidoreductase</keyword>
<dbReference type="AlphaFoldDB" id="A0A4R1EVJ9"/>
<proteinExistence type="inferred from homology"/>
<dbReference type="RefSeq" id="WP_131907637.1">
    <property type="nucleotide sequence ID" value="NZ_BAAAFU010000007.1"/>
</dbReference>
<feature type="active site" evidence="4">
    <location>
        <position position="35"/>
    </location>
</feature>
<dbReference type="EMBL" id="SMFQ01000005">
    <property type="protein sequence ID" value="TCJ83158.1"/>
    <property type="molecule type" value="Genomic_DNA"/>
</dbReference>
<dbReference type="InterPro" id="IPR029759">
    <property type="entry name" value="GPX_AS"/>
</dbReference>
<reference evidence="6 7" key="1">
    <citation type="submission" date="2019-03" db="EMBL/GenBank/DDBJ databases">
        <title>Genomic Encyclopedia of Type Strains, Phase IV (KMG-IV): sequencing the most valuable type-strain genomes for metagenomic binning, comparative biology and taxonomic classification.</title>
        <authorList>
            <person name="Goeker M."/>
        </authorList>
    </citation>
    <scope>NUCLEOTIDE SEQUENCE [LARGE SCALE GENOMIC DNA]</scope>
    <source>
        <strain evidence="6 7">DSM 24830</strain>
    </source>
</reference>
<organism evidence="6 7">
    <name type="scientific">Cocleimonas flava</name>
    <dbReference type="NCBI Taxonomy" id="634765"/>
    <lineage>
        <taxon>Bacteria</taxon>
        <taxon>Pseudomonadati</taxon>
        <taxon>Pseudomonadota</taxon>
        <taxon>Gammaproteobacteria</taxon>
        <taxon>Thiotrichales</taxon>
        <taxon>Thiotrichaceae</taxon>
        <taxon>Cocleimonas</taxon>
    </lineage>
</organism>
<dbReference type="InterPro" id="IPR036249">
    <property type="entry name" value="Thioredoxin-like_sf"/>
</dbReference>
<sequence length="163" mass="18150">MSFYDLSIYDPAGNPINMSDFNGKAVLIVNTATKCGLTPQFDGLESLYQKYKDQGLIVLGFPCNQFLSQSPESNETVVEVCRINHGVTFPLTEKIDVNGADTHPIFVYLKKKLGGMLGSTIKWNFTKFLIAPDGKPYKRFSPKTEPEDLEADIIEVLKSIHNA</sequence>
<evidence type="ECO:0000256" key="1">
    <source>
        <dbReference type="ARBA" id="ARBA00006926"/>
    </source>
</evidence>